<organism evidence="1 2">
    <name type="scientific">Mycolicibacterium septicum</name>
    <dbReference type="NCBI Taxonomy" id="98668"/>
    <lineage>
        <taxon>Bacteria</taxon>
        <taxon>Bacillati</taxon>
        <taxon>Actinomycetota</taxon>
        <taxon>Actinomycetes</taxon>
        <taxon>Mycobacteriales</taxon>
        <taxon>Mycobacteriaceae</taxon>
        <taxon>Mycolicibacterium</taxon>
    </lineage>
</organism>
<dbReference type="RefSeq" id="WP_409551807.1">
    <property type="nucleotide sequence ID" value="NZ_JBKBDE010000009.1"/>
</dbReference>
<keyword evidence="2" id="KW-1185">Reference proteome</keyword>
<gene>
    <name evidence="1" type="ORF">ACK4CP_24385</name>
</gene>
<dbReference type="EMBL" id="JBKBDE010000009">
    <property type="protein sequence ID" value="MFN6553549.1"/>
    <property type="molecule type" value="Genomic_DNA"/>
</dbReference>
<name>A0ABW9M1F0_9MYCO</name>
<comment type="caution">
    <text evidence="1">The sequence shown here is derived from an EMBL/GenBank/DDBJ whole genome shotgun (WGS) entry which is preliminary data.</text>
</comment>
<sequence>MAFTDSAGKCTTSEWIVQKLRGARTVEDATQSLVLAGNQLMADRDDGQLRKLTIILAGAPPRTDRNLLYCISNVAHPAQPAQRYFHVKIMHIPLHQGEYRYHTAGVLINPEYQQSYERKLARIHSNFGANHAAKSMIALQRRVREAELAETLRSRVGREAMVVWLPAVAESKSVVFIATGTESADIDEHWAMYSFIDAYGFSQVRFQPHFVCGDAVRIAPRSG</sequence>
<accession>A0ABW9M1F0</accession>
<evidence type="ECO:0000313" key="1">
    <source>
        <dbReference type="EMBL" id="MFN6553549.1"/>
    </source>
</evidence>
<dbReference type="Proteomes" id="UP001635817">
    <property type="component" value="Unassembled WGS sequence"/>
</dbReference>
<protein>
    <recommendedName>
        <fullName evidence="3">Cyclodipeptide synthase</fullName>
    </recommendedName>
</protein>
<proteinExistence type="predicted"/>
<reference evidence="1 2" key="1">
    <citation type="submission" date="2024-12" db="EMBL/GenBank/DDBJ databases">
        <title>The coexistence of Mycolicibacterium septicum and Mycolicibacterium nivoides in clinical samples.</title>
        <authorList>
            <person name="Wang C."/>
            <person name="Feng Y."/>
            <person name="Zong Z."/>
        </authorList>
    </citation>
    <scope>NUCLEOTIDE SEQUENCE [LARGE SCALE GENOMIC DNA]</scope>
    <source>
        <strain evidence="1 2">120310</strain>
    </source>
</reference>
<evidence type="ECO:0000313" key="2">
    <source>
        <dbReference type="Proteomes" id="UP001635817"/>
    </source>
</evidence>
<evidence type="ECO:0008006" key="3">
    <source>
        <dbReference type="Google" id="ProtNLM"/>
    </source>
</evidence>